<accession>A0A6H2A1T5</accession>
<feature type="domain" description="Glycosyl transferase family 1" evidence="2">
    <location>
        <begin position="235"/>
        <end position="347"/>
    </location>
</feature>
<dbReference type="InterPro" id="IPR001296">
    <property type="entry name" value="Glyco_trans_1"/>
</dbReference>
<dbReference type="GO" id="GO:0016757">
    <property type="term" value="F:glycosyltransferase activity"/>
    <property type="evidence" value="ECO:0007669"/>
    <property type="project" value="InterPro"/>
</dbReference>
<dbReference type="Pfam" id="PF00534">
    <property type="entry name" value="Glycos_transf_1"/>
    <property type="match status" value="1"/>
</dbReference>
<dbReference type="Gene3D" id="3.40.50.2000">
    <property type="entry name" value="Glycogen Phosphorylase B"/>
    <property type="match status" value="1"/>
</dbReference>
<gene>
    <name evidence="3" type="ORF">TM448A03779_0009</name>
</gene>
<proteinExistence type="predicted"/>
<protein>
    <submittedName>
        <fullName evidence="3">Putative glycosyltransferase</fullName>
    </submittedName>
</protein>
<dbReference type="AlphaFoldDB" id="A0A6H2A1T5"/>
<dbReference type="SUPFAM" id="SSF53756">
    <property type="entry name" value="UDP-Glycosyltransferase/glycogen phosphorylase"/>
    <property type="match status" value="1"/>
</dbReference>
<dbReference type="EMBL" id="MT144440">
    <property type="protein sequence ID" value="QJA53672.1"/>
    <property type="molecule type" value="Genomic_DNA"/>
</dbReference>
<dbReference type="CDD" id="cd03801">
    <property type="entry name" value="GT4_PimA-like"/>
    <property type="match status" value="1"/>
</dbReference>
<reference evidence="3" key="1">
    <citation type="submission" date="2020-03" db="EMBL/GenBank/DDBJ databases">
        <title>The deep terrestrial virosphere.</title>
        <authorList>
            <person name="Holmfeldt K."/>
            <person name="Nilsson E."/>
            <person name="Simone D."/>
            <person name="Lopez-Fernandez M."/>
            <person name="Wu X."/>
            <person name="de Brujin I."/>
            <person name="Lundin D."/>
            <person name="Andersson A."/>
            <person name="Bertilsson S."/>
            <person name="Dopson M."/>
        </authorList>
    </citation>
    <scope>NUCLEOTIDE SEQUENCE</scope>
    <source>
        <strain evidence="3">TM448A03779</strain>
    </source>
</reference>
<evidence type="ECO:0000259" key="2">
    <source>
        <dbReference type="Pfam" id="PF00534"/>
    </source>
</evidence>
<organism evidence="3">
    <name type="scientific">viral metagenome</name>
    <dbReference type="NCBI Taxonomy" id="1070528"/>
    <lineage>
        <taxon>unclassified sequences</taxon>
        <taxon>metagenomes</taxon>
        <taxon>organismal metagenomes</taxon>
    </lineage>
</organism>
<evidence type="ECO:0000313" key="3">
    <source>
        <dbReference type="EMBL" id="QJA53672.1"/>
    </source>
</evidence>
<keyword evidence="1 3" id="KW-0808">Transferase</keyword>
<dbReference type="PANTHER" id="PTHR46401:SF2">
    <property type="entry name" value="GLYCOSYLTRANSFERASE WBBK-RELATED"/>
    <property type="match status" value="1"/>
</dbReference>
<sequence>MKILIWGIAPFLKTAYGIQGYQLAKLFQELGHQVLYLSYSGLKNCQINYNGIDVIAGEDNGLSLLGYLIKSYQPQFILQFFDLWTLPIEFQHQEKLTVYTPIDSSPMPWRLQMQFPRMKNIISMSRFHQKECEKIGLKSTLIPHFVDDTTFCPRDRREARKGLDWEEDAFVVGINAVNLGLRKNFEGMLQGFASVYKRAPNLKLALWTWARRDAQHPEAVDLIAILDYLKINYEDVYFVDQAKYMLGAPDKDLALWYNGLDCLMLCSLGEGFGIPVVEAALCKVPSIVSNHSSLAEFRALKVKARELVWFPLTQALMLKSHSEDIANALVTFIKHPDLAHIIAEDSYQQAKVDYTPIKVRDHWQNYFKKVAQAD</sequence>
<name>A0A6H2A1T5_9ZZZZ</name>
<dbReference type="GO" id="GO:0009103">
    <property type="term" value="P:lipopolysaccharide biosynthetic process"/>
    <property type="evidence" value="ECO:0007669"/>
    <property type="project" value="TreeGrafter"/>
</dbReference>
<dbReference type="PANTHER" id="PTHR46401">
    <property type="entry name" value="GLYCOSYLTRANSFERASE WBBK-RELATED"/>
    <property type="match status" value="1"/>
</dbReference>
<evidence type="ECO:0000256" key="1">
    <source>
        <dbReference type="ARBA" id="ARBA00022679"/>
    </source>
</evidence>